<dbReference type="EMBL" id="CP000051">
    <property type="protein sequence ID" value="AAX50619.1"/>
    <property type="molecule type" value="Genomic_DNA"/>
</dbReference>
<dbReference type="Proteomes" id="UP000002532">
    <property type="component" value="Chromosome"/>
</dbReference>
<dbReference type="HOGENOM" id="CLU_066871_0_0_0"/>
<reference evidence="1 2" key="1">
    <citation type="journal article" date="2005" name="Infect. Immun.">
        <title>Comparative genomic analysis of Chlamydia trachomatis oculotropic and genitotropic strains.</title>
        <authorList>
            <person name="Carlson J.H."/>
            <person name="Porcella S.F."/>
            <person name="McClarty G."/>
            <person name="Caldwell H.D."/>
        </authorList>
    </citation>
    <scope>NUCLEOTIDE SEQUENCE [LARGE SCALE GENOMIC DNA]</scope>
    <source>
        <strain evidence="2">ATCC VR-571B / DSM 19440 / HAR-13</strain>
    </source>
</reference>
<name>A0A0H2X109_CHLTA</name>
<dbReference type="InterPro" id="IPR046357">
    <property type="entry name" value="PPIase_dom_sf"/>
</dbReference>
<sequence>MRVVKRAVIACYLGITIFSGIAFGYEGAFSSGSFEQNPSGVAIHNRVLFKVDEDTVVTTLDVIRKLNILFYSTCPQLVDSVSARSQYYSAMWPVVLETVINEFLMAADAKAKKIFIDPTSVNQEIEAMFGCDLSPFAKFFDMTPEDVFNVVHRILVAQRVEGMMVRSRVMLKVTPGMVREYYQKLADEAAQITQWTYRVLTIKAGLEFLAHKIAGKVQERLNEGSSWDKERLTALVLSQGGQLMCSEEFFREDAQLSVAHRQSLEEINFPEERCGKVLEHASGLKLFVLFNRATKTLDPLDKMEAQLKQQLMMEFAAEEEANYKNKLHARYGFDPATITKLLAEDAPQLFSLL</sequence>
<evidence type="ECO:0000313" key="2">
    <source>
        <dbReference type="Proteomes" id="UP000002532"/>
    </source>
</evidence>
<evidence type="ECO:0000313" key="1">
    <source>
        <dbReference type="EMBL" id="AAX50619.1"/>
    </source>
</evidence>
<dbReference type="Gene3D" id="3.10.50.40">
    <property type="match status" value="1"/>
</dbReference>
<proteinExistence type="predicted"/>
<keyword evidence="2" id="KW-1185">Reference proteome</keyword>
<organism evidence="1 2">
    <name type="scientific">Chlamydia trachomatis serovar A (strain ATCC VR-571B / DSM 19440 / HAR-13)</name>
    <dbReference type="NCBI Taxonomy" id="315277"/>
    <lineage>
        <taxon>Bacteria</taxon>
        <taxon>Pseudomonadati</taxon>
        <taxon>Chlamydiota</taxon>
        <taxon>Chlamydiia</taxon>
        <taxon>Chlamydiales</taxon>
        <taxon>Chlamydiaceae</taxon>
        <taxon>Chlamydia/Chlamydophila group</taxon>
        <taxon>Chlamydia</taxon>
    </lineage>
</organism>
<dbReference type="AlphaFoldDB" id="A0A0H2X109"/>
<dbReference type="SUPFAM" id="SSF109998">
    <property type="entry name" value="Triger factor/SurA peptide-binding domain-like"/>
    <property type="match status" value="1"/>
</dbReference>
<accession>A0A0H2X109</accession>
<dbReference type="RefSeq" id="WP_011324698.1">
    <property type="nucleotide sequence ID" value="NC_007429.1"/>
</dbReference>
<dbReference type="Gene3D" id="1.10.4030.10">
    <property type="entry name" value="Porin chaperone SurA, peptide-binding domain"/>
    <property type="match status" value="1"/>
</dbReference>
<protein>
    <submittedName>
        <fullName evidence="1">Uncharacterized protein</fullName>
    </submittedName>
</protein>
<dbReference type="KEGG" id="cta:CTA_0384"/>
<gene>
    <name evidence="1" type="ordered locus">CTA_0384</name>
</gene>
<dbReference type="InterPro" id="IPR027304">
    <property type="entry name" value="Trigger_fact/SurA_dom_sf"/>
</dbReference>
<dbReference type="GO" id="GO:0003755">
    <property type="term" value="F:peptidyl-prolyl cis-trans isomerase activity"/>
    <property type="evidence" value="ECO:0007669"/>
    <property type="project" value="InterPro"/>
</dbReference>